<evidence type="ECO:0000313" key="3">
    <source>
        <dbReference type="Proteomes" id="UP000794436"/>
    </source>
</evidence>
<organism evidence="2 3">
    <name type="scientific">Pythium oligandrum</name>
    <name type="common">Mycoparasitic fungus</name>
    <dbReference type="NCBI Taxonomy" id="41045"/>
    <lineage>
        <taxon>Eukaryota</taxon>
        <taxon>Sar</taxon>
        <taxon>Stramenopiles</taxon>
        <taxon>Oomycota</taxon>
        <taxon>Peronosporomycetes</taxon>
        <taxon>Pythiales</taxon>
        <taxon>Pythiaceae</taxon>
        <taxon>Pythium</taxon>
    </lineage>
</organism>
<dbReference type="Pfam" id="PF00339">
    <property type="entry name" value="Arrestin_N"/>
    <property type="match status" value="1"/>
</dbReference>
<evidence type="ECO:0000313" key="2">
    <source>
        <dbReference type="EMBL" id="TMW58575.1"/>
    </source>
</evidence>
<dbReference type="InterPro" id="IPR050357">
    <property type="entry name" value="Arrestin_domain-protein"/>
</dbReference>
<keyword evidence="3" id="KW-1185">Reference proteome</keyword>
<dbReference type="InterPro" id="IPR014756">
    <property type="entry name" value="Ig_E-set"/>
</dbReference>
<name>A0A8K1FCQ5_PYTOL</name>
<dbReference type="PANTHER" id="PTHR11188">
    <property type="entry name" value="ARRESTIN DOMAIN CONTAINING PROTEIN"/>
    <property type="match status" value="1"/>
</dbReference>
<accession>A0A8K1FCQ5</accession>
<evidence type="ECO:0000259" key="1">
    <source>
        <dbReference type="Pfam" id="PF00339"/>
    </source>
</evidence>
<proteinExistence type="predicted"/>
<dbReference type="AlphaFoldDB" id="A0A8K1FCQ5"/>
<dbReference type="Gene3D" id="2.60.40.640">
    <property type="match status" value="2"/>
</dbReference>
<sequence>MNRIARKLKIGVRGSLDVEIEQTSVLPGGIVTGTVRLNVDKPIETQGLSVVFAGRERLRWDRLNKTDSGSPRDETFALHEEKIILINPWTTGSETLALNPGSLECSFAFELPDSLPESFTYRSNRIKGMDRVCIAIDYDVTASLLVDGFLKADLECVEPIEMRSLSVPPIPNGDPVTAFKKDENRLLGFIKQGACDVNMNINSDVLDATSTIVANVDIAHSSKRELQSLRLSLVEDIEVDRERSKHIKSGSRVICSRLYEEKTLEAVTIDPAWDYILHLPVTPNDVYEFEPLLPSMSSHFIVSLKYRVVLECKFPMGRSVEVDAPVTVSRIA</sequence>
<gene>
    <name evidence="2" type="ORF">Poli38472_010134</name>
</gene>
<dbReference type="Proteomes" id="UP000794436">
    <property type="component" value="Unassembled WGS sequence"/>
</dbReference>
<feature type="domain" description="Arrestin-like N-terminal" evidence="1">
    <location>
        <begin position="27"/>
        <end position="126"/>
    </location>
</feature>
<dbReference type="EMBL" id="SPLM01000111">
    <property type="protein sequence ID" value="TMW58575.1"/>
    <property type="molecule type" value="Genomic_DNA"/>
</dbReference>
<dbReference type="PANTHER" id="PTHR11188:SF17">
    <property type="entry name" value="FI21816P1"/>
    <property type="match status" value="1"/>
</dbReference>
<reference evidence="2" key="1">
    <citation type="submission" date="2019-03" db="EMBL/GenBank/DDBJ databases">
        <title>Long read genome sequence of the mycoparasitic Pythium oligandrum ATCC 38472 isolated from sugarbeet rhizosphere.</title>
        <authorList>
            <person name="Gaulin E."/>
        </authorList>
    </citation>
    <scope>NUCLEOTIDE SEQUENCE</scope>
    <source>
        <strain evidence="2">ATCC 38472_TT</strain>
    </source>
</reference>
<comment type="caution">
    <text evidence="2">The sequence shown here is derived from an EMBL/GenBank/DDBJ whole genome shotgun (WGS) entry which is preliminary data.</text>
</comment>
<dbReference type="GO" id="GO:0015031">
    <property type="term" value="P:protein transport"/>
    <property type="evidence" value="ECO:0007669"/>
    <property type="project" value="TreeGrafter"/>
</dbReference>
<dbReference type="GO" id="GO:0005737">
    <property type="term" value="C:cytoplasm"/>
    <property type="evidence" value="ECO:0007669"/>
    <property type="project" value="TreeGrafter"/>
</dbReference>
<dbReference type="OrthoDB" id="7785529at2759"/>
<dbReference type="InterPro" id="IPR014752">
    <property type="entry name" value="Arrestin-like_C"/>
</dbReference>
<protein>
    <recommendedName>
        <fullName evidence="1">Arrestin-like N-terminal domain-containing protein</fullName>
    </recommendedName>
</protein>
<dbReference type="SUPFAM" id="SSF81296">
    <property type="entry name" value="E set domains"/>
    <property type="match status" value="1"/>
</dbReference>
<dbReference type="InterPro" id="IPR011021">
    <property type="entry name" value="Arrestin-like_N"/>
</dbReference>